<name>A0AAU9J6L5_9CILI</name>
<feature type="repeat" description="ANK" evidence="3">
    <location>
        <begin position="241"/>
        <end position="273"/>
    </location>
</feature>
<dbReference type="PROSITE" id="PS50088">
    <property type="entry name" value="ANK_REPEAT"/>
    <property type="match status" value="2"/>
</dbReference>
<proteinExistence type="predicted"/>
<comment type="caution">
    <text evidence="4">The sequence shown here is derived from an EMBL/GenBank/DDBJ whole genome shotgun (WGS) entry which is preliminary data.</text>
</comment>
<reference evidence="4" key="1">
    <citation type="submission" date="2021-09" db="EMBL/GenBank/DDBJ databases">
        <authorList>
            <consortium name="AG Swart"/>
            <person name="Singh M."/>
            <person name="Singh A."/>
            <person name="Seah K."/>
            <person name="Emmerich C."/>
        </authorList>
    </citation>
    <scope>NUCLEOTIDE SEQUENCE</scope>
    <source>
        <strain evidence="4">ATCC30299</strain>
    </source>
</reference>
<accession>A0AAU9J6L5</accession>
<dbReference type="PROSITE" id="PS50297">
    <property type="entry name" value="ANK_REP_REGION"/>
    <property type="match status" value="2"/>
</dbReference>
<organism evidence="4 5">
    <name type="scientific">Blepharisma stoltei</name>
    <dbReference type="NCBI Taxonomy" id="1481888"/>
    <lineage>
        <taxon>Eukaryota</taxon>
        <taxon>Sar</taxon>
        <taxon>Alveolata</taxon>
        <taxon>Ciliophora</taxon>
        <taxon>Postciliodesmatophora</taxon>
        <taxon>Heterotrichea</taxon>
        <taxon>Heterotrichida</taxon>
        <taxon>Blepharismidae</taxon>
        <taxon>Blepharisma</taxon>
    </lineage>
</organism>
<dbReference type="EMBL" id="CAJZBQ010000027">
    <property type="protein sequence ID" value="CAG9320951.1"/>
    <property type="molecule type" value="Genomic_DNA"/>
</dbReference>
<dbReference type="InterPro" id="IPR036770">
    <property type="entry name" value="Ankyrin_rpt-contain_sf"/>
</dbReference>
<feature type="repeat" description="ANK" evidence="3">
    <location>
        <begin position="274"/>
        <end position="306"/>
    </location>
</feature>
<dbReference type="AlphaFoldDB" id="A0AAU9J6L5"/>
<evidence type="ECO:0000256" key="3">
    <source>
        <dbReference type="PROSITE-ProRule" id="PRU00023"/>
    </source>
</evidence>
<gene>
    <name evidence="4" type="ORF">BSTOLATCC_MIC27527</name>
</gene>
<keyword evidence="2 3" id="KW-0040">ANK repeat</keyword>
<evidence type="ECO:0000313" key="5">
    <source>
        <dbReference type="Proteomes" id="UP001162131"/>
    </source>
</evidence>
<evidence type="ECO:0000313" key="4">
    <source>
        <dbReference type="EMBL" id="CAG9320951.1"/>
    </source>
</evidence>
<dbReference type="InterPro" id="IPR002110">
    <property type="entry name" value="Ankyrin_rpt"/>
</dbReference>
<evidence type="ECO:0000256" key="1">
    <source>
        <dbReference type="ARBA" id="ARBA00022737"/>
    </source>
</evidence>
<keyword evidence="5" id="KW-1185">Reference proteome</keyword>
<dbReference type="SMART" id="SM00248">
    <property type="entry name" value="ANK"/>
    <property type="match status" value="2"/>
</dbReference>
<dbReference type="Gene3D" id="1.25.40.20">
    <property type="entry name" value="Ankyrin repeat-containing domain"/>
    <property type="match status" value="1"/>
</dbReference>
<evidence type="ECO:0000256" key="2">
    <source>
        <dbReference type="ARBA" id="ARBA00023043"/>
    </source>
</evidence>
<sequence>MRRNLSCLEILKECKQSPSGRWSTELFPKKKLLRRSQLSFHAQTPNLWKTSVTPAATSRNLVASKAQFEINRIKANRENTKRDDESNIEDDSFEDKYDQAEGKFTSKFAGTFTIPRSKFQLASGPDWLPPVDRGKETSPTNIEELQLVTASSLKHAEYLQSFQQKKPQKRYMKSLKNSLREMKNLKLTADDIWRMDKIIPKEPYHKSGAKEFLQACKDGNEIKAMAMVAEDKHIIHVFDSMGMTGLHWACMRNFVNLARFLLENKAYINTADYFHRTPMHLAAKIGSERLINLLIEYKADPLKFSNGKKLPVHMTKNEAIKFRIRRYMMENYVHQLKKK</sequence>
<protein>
    <submittedName>
        <fullName evidence="4">Uncharacterized protein</fullName>
    </submittedName>
</protein>
<dbReference type="Pfam" id="PF12796">
    <property type="entry name" value="Ank_2"/>
    <property type="match status" value="1"/>
</dbReference>
<dbReference type="Proteomes" id="UP001162131">
    <property type="component" value="Unassembled WGS sequence"/>
</dbReference>
<dbReference type="PANTHER" id="PTHR24171">
    <property type="entry name" value="ANKYRIN REPEAT DOMAIN-CONTAINING PROTEIN 39-RELATED"/>
    <property type="match status" value="1"/>
</dbReference>
<keyword evidence="1" id="KW-0677">Repeat</keyword>
<dbReference type="SUPFAM" id="SSF48403">
    <property type="entry name" value="Ankyrin repeat"/>
    <property type="match status" value="1"/>
</dbReference>